<feature type="compositionally biased region" description="Acidic residues" evidence="1">
    <location>
        <begin position="682"/>
        <end position="693"/>
    </location>
</feature>
<keyword evidence="3" id="KW-1185">Reference proteome</keyword>
<dbReference type="Ensembl" id="ENSAOWT00000021273.1">
    <property type="protein sequence ID" value="ENSAOWP00000018772.1"/>
    <property type="gene ID" value="ENSAOWG00000012770.1"/>
</dbReference>
<feature type="compositionally biased region" description="Basic and acidic residues" evidence="1">
    <location>
        <begin position="191"/>
        <end position="205"/>
    </location>
</feature>
<feature type="compositionally biased region" description="Basic residues" evidence="1">
    <location>
        <begin position="643"/>
        <end position="658"/>
    </location>
</feature>
<dbReference type="Proteomes" id="UP000694424">
    <property type="component" value="Unplaced"/>
</dbReference>
<dbReference type="Gene3D" id="3.40.50.300">
    <property type="entry name" value="P-loop containing nucleotide triphosphate hydrolases"/>
    <property type="match status" value="1"/>
</dbReference>
<feature type="compositionally biased region" description="Basic and acidic residues" evidence="1">
    <location>
        <begin position="1127"/>
        <end position="1145"/>
    </location>
</feature>
<protein>
    <recommendedName>
        <fullName evidence="4">NEDD4-binding protein 2-like 2</fullName>
    </recommendedName>
</protein>
<dbReference type="Pfam" id="PF13671">
    <property type="entry name" value="AAA_33"/>
    <property type="match status" value="1"/>
</dbReference>
<dbReference type="GO" id="GO:0003714">
    <property type="term" value="F:transcription corepressor activity"/>
    <property type="evidence" value="ECO:0007669"/>
    <property type="project" value="TreeGrafter"/>
</dbReference>
<dbReference type="InterPro" id="IPR026302">
    <property type="entry name" value="NEDD4-bd_p2"/>
</dbReference>
<evidence type="ECO:0008006" key="4">
    <source>
        <dbReference type="Google" id="ProtNLM"/>
    </source>
</evidence>
<name>A0A8B9PYY5_APTOW</name>
<feature type="region of interest" description="Disordered" evidence="1">
    <location>
        <begin position="131"/>
        <end position="150"/>
    </location>
</feature>
<evidence type="ECO:0000313" key="3">
    <source>
        <dbReference type="Proteomes" id="UP000694424"/>
    </source>
</evidence>
<dbReference type="GO" id="GO:0005634">
    <property type="term" value="C:nucleus"/>
    <property type="evidence" value="ECO:0007669"/>
    <property type="project" value="TreeGrafter"/>
</dbReference>
<feature type="compositionally biased region" description="Basic and acidic residues" evidence="1">
    <location>
        <begin position="170"/>
        <end position="181"/>
    </location>
</feature>
<proteinExistence type="predicted"/>
<dbReference type="GO" id="GO:0000122">
    <property type="term" value="P:negative regulation of transcription by RNA polymerase II"/>
    <property type="evidence" value="ECO:0007669"/>
    <property type="project" value="TreeGrafter"/>
</dbReference>
<reference evidence="2" key="2">
    <citation type="submission" date="2025-09" db="UniProtKB">
        <authorList>
            <consortium name="Ensembl"/>
        </authorList>
    </citation>
    <scope>IDENTIFICATION</scope>
</reference>
<feature type="region of interest" description="Disordered" evidence="1">
    <location>
        <begin position="166"/>
        <end position="210"/>
    </location>
</feature>
<feature type="region of interest" description="Disordered" evidence="1">
    <location>
        <begin position="920"/>
        <end position="940"/>
    </location>
</feature>
<evidence type="ECO:0000256" key="1">
    <source>
        <dbReference type="SAM" id="MobiDB-lite"/>
    </source>
</evidence>
<reference evidence="2" key="1">
    <citation type="submission" date="2025-08" db="UniProtKB">
        <authorList>
            <consortium name="Ensembl"/>
        </authorList>
    </citation>
    <scope>IDENTIFICATION</scope>
</reference>
<dbReference type="PANTHER" id="PTHR13308:SF23">
    <property type="entry name" value="NEDD4-BINDING PROTEIN 2-LIKE 2"/>
    <property type="match status" value="1"/>
</dbReference>
<dbReference type="InterPro" id="IPR027417">
    <property type="entry name" value="P-loop_NTPase"/>
</dbReference>
<evidence type="ECO:0000313" key="2">
    <source>
        <dbReference type="Ensembl" id="ENSAOWP00000018772.1"/>
    </source>
</evidence>
<feature type="region of interest" description="Disordered" evidence="1">
    <location>
        <begin position="635"/>
        <end position="723"/>
    </location>
</feature>
<dbReference type="SUPFAM" id="SSF52540">
    <property type="entry name" value="P-loop containing nucleoside triphosphate hydrolases"/>
    <property type="match status" value="1"/>
</dbReference>
<feature type="region of interest" description="Disordered" evidence="1">
    <location>
        <begin position="1127"/>
        <end position="1156"/>
    </location>
</feature>
<accession>A0A8B9PYY5</accession>
<sequence>MLHAECSVRLLECQDEITIEPCSKKMKSTEEAYERLCNDNYQSVQEKVDAERTSSDLVPWYVSNNQGEHEMQKQEKTPTGVLKTLNEVLPEKNLVLCQPADSEIVQNINHPFVLVDDAKVEDKQGPFITNNVDVGNNKNGGKPFSVNGNESNEEFITSKEFIGPIYKPAESNKQDKPRSYIEGRNSGGDQNEPHENRTERKEAKRTQTASAAVTEIDDELYQFYKEIQQLENDNLDGNFQKEEIKASQEQYSPYSCSQSSHEDCQRTLLGSPQPFYENGQCFSGEQKSQQASTEQQFNRETSGWKTENAFNGQVESKFWNNSVPEFRPAWQSTVSFIVPQGPLPPLPPRFNHQSHFQILNSPPQKTNAFPSHNDELFYKNYRGYHGNNDINWHGPLPDQGASYVDHIDIHSTQVSRNGNNDQNVPQNNGFCETREEHWKDPKNYHTDGMPSFSFLQLPEEKLHSSQKLLLILRGLPGSGKSTLSRFLLGQNCDGIVFSTDDYFRQQDGYTYNAAQLGDAHDWNQKRAKQAMEQGKSPIIIDNTNTQAWEMKPYVEMALEKGYGVEFREPDTWWKFDLEELEKRNKHGVTREKIAQMLERYEYQISIPIVMNSVAPPHKHIQKPPLQRRHRETILKKNPGHQLTKVKQRKKQKRNKKMKGNQIEITKKKLGGAAHHLIPDGQETSESEDDDSEEENRKSLCTFSEDPGDPIMGCEEEPNGDNESLKATVFPRERSPITGSEMSAVLDSALKNELSVESGSSFLLNLKTVSNGNLTKYAFDDQETDQRQKESVLESKSSFLKINDDKSSIQETECNCADYNTVVLGTKNKLSSDQITCEPDMEAKLLSLNGEKKEISQCYNSEVYNNMSDNNTEEKHALKGEENCSNVWAFFSINLPTEELQLDFDKQVSLSSWSEDKFVGEQRQKKVRKPKQARTNSSTELNCHQSYEELVKENHPLVKVTATEETGNVISNGPRASPAGETHVDSLVESRDTFTHCLSQANTPGNGPAPVTSKRKRYKRIFSLAPKFNLPRQIAVNAEGRKEVQLRDDVLSKSVFETEQKRVLNKDGGEEHKNFTSQEYSALCNGNETTYSLPAHDADSPLGDVSCSHLGQSDSSLMPSVCIISRTKEEQDRARKQQAVHERESASEQASSEVTTSKPDILSSVKVVSEYPEGSNILETCGENMHKADDPEPSEASQVKDKQDVNVKPNFLGLPLSLGFAFQLVQLFGSPGLPLESLLPDDYIVPLDWKISKMIYLLWKTSVEEKQKTNGLQNGSALADDTIGLEDLNKNCQENQDCSETLPETELFQGVIEENVMTHSCTGCLDTVFHQS</sequence>
<organism evidence="2 3">
    <name type="scientific">Apteryx owenii</name>
    <name type="common">Little spotted kiwi</name>
    <dbReference type="NCBI Taxonomy" id="8824"/>
    <lineage>
        <taxon>Eukaryota</taxon>
        <taxon>Metazoa</taxon>
        <taxon>Chordata</taxon>
        <taxon>Craniata</taxon>
        <taxon>Vertebrata</taxon>
        <taxon>Euteleostomi</taxon>
        <taxon>Archelosauria</taxon>
        <taxon>Archosauria</taxon>
        <taxon>Dinosauria</taxon>
        <taxon>Saurischia</taxon>
        <taxon>Theropoda</taxon>
        <taxon>Coelurosauria</taxon>
        <taxon>Aves</taxon>
        <taxon>Palaeognathae</taxon>
        <taxon>Apterygiformes</taxon>
        <taxon>Apterygidae</taxon>
        <taxon>Apteryx</taxon>
    </lineage>
</organism>
<dbReference type="PANTHER" id="PTHR13308">
    <property type="entry name" value="NEDD4-BINDING PROTEIN 2-LIKE 1"/>
    <property type="match status" value="1"/>
</dbReference>
<feature type="compositionally biased region" description="Low complexity" evidence="1">
    <location>
        <begin position="131"/>
        <end position="142"/>
    </location>
</feature>